<evidence type="ECO:0000256" key="1">
    <source>
        <dbReference type="SAM" id="MobiDB-lite"/>
    </source>
</evidence>
<protein>
    <submittedName>
        <fullName evidence="2">Uncharacterized protein</fullName>
    </submittedName>
</protein>
<gene>
    <name evidence="2" type="ORF">CLOLEP_00302</name>
</gene>
<feature type="compositionally biased region" description="Basic and acidic residues" evidence="1">
    <location>
        <begin position="11"/>
        <end position="28"/>
    </location>
</feature>
<dbReference type="EMBL" id="ABCB02000011">
    <property type="protein sequence ID" value="EDO62906.1"/>
    <property type="molecule type" value="Genomic_DNA"/>
</dbReference>
<name>A7VP25_9FIRM</name>
<comment type="caution">
    <text evidence="2">The sequence shown here is derived from an EMBL/GenBank/DDBJ whole genome shotgun (WGS) entry which is preliminary data.</text>
</comment>
<reference evidence="2 3" key="1">
    <citation type="submission" date="2007-08" db="EMBL/GenBank/DDBJ databases">
        <title>Draft genome sequence of Clostridium leptum (DSM 753).</title>
        <authorList>
            <person name="Sudarsanam P."/>
            <person name="Ley R."/>
            <person name="Guruge J."/>
            <person name="Turnbaugh P.J."/>
            <person name="Mahowald M."/>
            <person name="Liep D."/>
            <person name="Gordon J."/>
        </authorList>
    </citation>
    <scope>NUCLEOTIDE SEQUENCE [LARGE SCALE GENOMIC DNA]</scope>
    <source>
        <strain evidence="2 3">DSM 753</strain>
    </source>
</reference>
<sequence length="36" mass="4178">MPTNRDFFQISEKKNGGWEISSNHDGKSLKNPKVMR</sequence>
<feature type="region of interest" description="Disordered" evidence="1">
    <location>
        <begin position="1"/>
        <end position="36"/>
    </location>
</feature>
<evidence type="ECO:0000313" key="2">
    <source>
        <dbReference type="EMBL" id="EDO62906.1"/>
    </source>
</evidence>
<dbReference type="HOGENOM" id="CLU_3355442_0_0_9"/>
<dbReference type="AlphaFoldDB" id="A7VP25"/>
<dbReference type="Proteomes" id="UP000003490">
    <property type="component" value="Unassembled WGS sequence"/>
</dbReference>
<reference evidence="2 3" key="2">
    <citation type="submission" date="2007-08" db="EMBL/GenBank/DDBJ databases">
        <authorList>
            <person name="Fulton L."/>
            <person name="Clifton S."/>
            <person name="Fulton B."/>
            <person name="Xu J."/>
            <person name="Minx P."/>
            <person name="Pepin K.H."/>
            <person name="Johnson M."/>
            <person name="Thiruvilangam P."/>
            <person name="Bhonagiri V."/>
            <person name="Nash W.E."/>
            <person name="Wang C."/>
            <person name="Mardis E.R."/>
            <person name="Wilson R.K."/>
        </authorList>
    </citation>
    <scope>NUCLEOTIDE SEQUENCE [LARGE SCALE GENOMIC DNA]</scope>
    <source>
        <strain evidence="2 3">DSM 753</strain>
    </source>
</reference>
<evidence type="ECO:0000313" key="3">
    <source>
        <dbReference type="Proteomes" id="UP000003490"/>
    </source>
</evidence>
<organism evidence="2 3">
    <name type="scientific">[Clostridium] leptum DSM 753</name>
    <dbReference type="NCBI Taxonomy" id="428125"/>
    <lineage>
        <taxon>Bacteria</taxon>
        <taxon>Bacillati</taxon>
        <taxon>Bacillota</taxon>
        <taxon>Clostridia</taxon>
        <taxon>Eubacteriales</taxon>
        <taxon>Oscillospiraceae</taxon>
        <taxon>Oscillospiraceae incertae sedis</taxon>
    </lineage>
</organism>
<accession>A7VP25</accession>
<proteinExistence type="predicted"/>